<dbReference type="Proteomes" id="UP001617669">
    <property type="component" value="Unassembled WGS sequence"/>
</dbReference>
<evidence type="ECO:0000256" key="4">
    <source>
        <dbReference type="ARBA" id="ARBA00022964"/>
    </source>
</evidence>
<dbReference type="InterPro" id="IPR005123">
    <property type="entry name" value="Oxoglu/Fe-dep_dioxygenase_dom"/>
</dbReference>
<keyword evidence="5" id="KW-0560">Oxidoreductase</keyword>
<evidence type="ECO:0000256" key="2">
    <source>
        <dbReference type="ARBA" id="ARBA00022723"/>
    </source>
</evidence>
<sequence length="212" mass="24214">MLPFANISQHIEHITHSLAEQGYVIIPDFLPDDFISALRKEALTLQAAGKLARATIGKAEHNTLDHRIRGDLIHWLDHVDASAVQQDFSRIMEALRESLNEHLFLGLFELENHFAIYPPGAIYNKHLDQFRGNEERQVSCILYLNEAWEEKDGGQLRLYLDGKEPTPYIDTVPHGGTLVVFLSSQFWHEVLPASHPRISLTGWFRKRSSTLP</sequence>
<dbReference type="SMART" id="SM00702">
    <property type="entry name" value="P4Hc"/>
    <property type="match status" value="1"/>
</dbReference>
<dbReference type="PANTHER" id="PTHR12907">
    <property type="entry name" value="EGL NINE HOMOLOG-RELATED"/>
    <property type="match status" value="1"/>
</dbReference>
<organism evidence="8 9">
    <name type="scientific">Methylobacillus methanolivorans</name>
    <dbReference type="NCBI Taxonomy" id="1848927"/>
    <lineage>
        <taxon>Bacteria</taxon>
        <taxon>Pseudomonadati</taxon>
        <taxon>Pseudomonadota</taxon>
        <taxon>Betaproteobacteria</taxon>
        <taxon>Nitrosomonadales</taxon>
        <taxon>Methylophilaceae</taxon>
        <taxon>Methylobacillus</taxon>
    </lineage>
</organism>
<protein>
    <submittedName>
        <fullName evidence="8">2OG-Fe(II) oxygenase</fullName>
    </submittedName>
</protein>
<dbReference type="InterPro" id="IPR044862">
    <property type="entry name" value="Pro_4_hyd_alph_FE2OG_OXY"/>
</dbReference>
<keyword evidence="4" id="KW-0223">Dioxygenase</keyword>
<gene>
    <name evidence="8" type="ORF">ACIKP9_00305</name>
</gene>
<evidence type="ECO:0000256" key="5">
    <source>
        <dbReference type="ARBA" id="ARBA00023002"/>
    </source>
</evidence>
<reference evidence="8 9" key="1">
    <citation type="submission" date="2024-11" db="EMBL/GenBank/DDBJ databases">
        <authorList>
            <person name="Kaparullina E.N."/>
            <person name="Delegan Y.A."/>
            <person name="Doronina N.V."/>
        </authorList>
    </citation>
    <scope>NUCLEOTIDE SEQUENCE [LARGE SCALE GENOMIC DNA]</scope>
    <source>
        <strain evidence="8 9">7sh_L</strain>
    </source>
</reference>
<evidence type="ECO:0000256" key="6">
    <source>
        <dbReference type="ARBA" id="ARBA00023004"/>
    </source>
</evidence>
<keyword evidence="3" id="KW-0847">Vitamin C</keyword>
<evidence type="ECO:0000259" key="7">
    <source>
        <dbReference type="PROSITE" id="PS51471"/>
    </source>
</evidence>
<dbReference type="SUPFAM" id="SSF51197">
    <property type="entry name" value="Clavaminate synthase-like"/>
    <property type="match status" value="1"/>
</dbReference>
<dbReference type="Pfam" id="PF13640">
    <property type="entry name" value="2OG-FeII_Oxy_3"/>
    <property type="match status" value="1"/>
</dbReference>
<comment type="cofactor">
    <cofactor evidence="1">
        <name>L-ascorbate</name>
        <dbReference type="ChEBI" id="CHEBI:38290"/>
    </cofactor>
</comment>
<accession>A0ABW8GH23</accession>
<dbReference type="RefSeq" id="WP_400877752.1">
    <property type="nucleotide sequence ID" value="NZ_JBIWXY010000001.1"/>
</dbReference>
<feature type="domain" description="Fe2OG dioxygenase" evidence="7">
    <location>
        <begin position="103"/>
        <end position="206"/>
    </location>
</feature>
<evidence type="ECO:0000313" key="9">
    <source>
        <dbReference type="Proteomes" id="UP001617669"/>
    </source>
</evidence>
<dbReference type="PANTHER" id="PTHR12907:SF26">
    <property type="entry name" value="HIF PROLYL HYDROXYLASE, ISOFORM C"/>
    <property type="match status" value="1"/>
</dbReference>
<proteinExistence type="predicted"/>
<name>A0ABW8GH23_9PROT</name>
<keyword evidence="6" id="KW-0408">Iron</keyword>
<keyword evidence="2" id="KW-0479">Metal-binding</keyword>
<dbReference type="PROSITE" id="PS51471">
    <property type="entry name" value="FE2OG_OXY"/>
    <property type="match status" value="1"/>
</dbReference>
<keyword evidence="9" id="KW-1185">Reference proteome</keyword>
<comment type="caution">
    <text evidence="8">The sequence shown here is derived from an EMBL/GenBank/DDBJ whole genome shotgun (WGS) entry which is preliminary data.</text>
</comment>
<evidence type="ECO:0000256" key="3">
    <source>
        <dbReference type="ARBA" id="ARBA00022896"/>
    </source>
</evidence>
<dbReference type="Gene3D" id="2.60.120.620">
    <property type="entry name" value="q2cbj1_9rhob like domain"/>
    <property type="match status" value="1"/>
</dbReference>
<evidence type="ECO:0000313" key="8">
    <source>
        <dbReference type="EMBL" id="MFJ5444661.1"/>
    </source>
</evidence>
<dbReference type="InterPro" id="IPR051559">
    <property type="entry name" value="HIF_prolyl_hydroxylases"/>
</dbReference>
<dbReference type="EMBL" id="JBIWXY010000001">
    <property type="protein sequence ID" value="MFJ5444661.1"/>
    <property type="molecule type" value="Genomic_DNA"/>
</dbReference>
<evidence type="ECO:0000256" key="1">
    <source>
        <dbReference type="ARBA" id="ARBA00001961"/>
    </source>
</evidence>
<dbReference type="InterPro" id="IPR006620">
    <property type="entry name" value="Pro_4_hyd_alph"/>
</dbReference>